<dbReference type="Proteomes" id="UP000013131">
    <property type="component" value="Unassembled WGS sequence"/>
</dbReference>
<evidence type="ECO:0000256" key="4">
    <source>
        <dbReference type="ARBA" id="ARBA00022692"/>
    </source>
</evidence>
<reference evidence="9 10" key="1">
    <citation type="journal article" date="2013" name="Genome Announc.">
        <title>Draft Genome Sequences of Mycoplasma auris and Mycoplasma yeatsii, Two Species of the Ear Canal of Caprinae.</title>
        <authorList>
            <person name="Dordet-Frisoni E."/>
            <person name="Baranowski E."/>
            <person name="Barre A."/>
            <person name="Blanchard A."/>
            <person name="Breton M."/>
            <person name="Couture C."/>
            <person name="Dupuy V."/>
            <person name="Gaurivaud P."/>
            <person name="Jacob D."/>
            <person name="Lemaitre C."/>
            <person name="Manso-Silvan L."/>
            <person name="Nikolski M."/>
            <person name="Nouvel L.X."/>
            <person name="Poumarat F."/>
            <person name="Sirand-Pugnet P."/>
            <person name="Thebault P."/>
            <person name="Theil S."/>
            <person name="Thiaucourt F."/>
            <person name="Citti C."/>
            <person name="Tardy F."/>
        </authorList>
    </citation>
    <scope>NUCLEOTIDE SEQUENCE [LARGE SCALE GENOMIC DNA]</scope>
    <source>
        <strain evidence="9 10">15026</strain>
    </source>
</reference>
<evidence type="ECO:0000313" key="9">
    <source>
        <dbReference type="EMBL" id="ENY68809.1"/>
    </source>
</evidence>
<gene>
    <name evidence="9" type="ORF">MAU_2940</name>
</gene>
<evidence type="ECO:0000313" key="10">
    <source>
        <dbReference type="Proteomes" id="UP000013131"/>
    </source>
</evidence>
<keyword evidence="10" id="KW-1185">Reference proteome</keyword>
<evidence type="ECO:0000256" key="3">
    <source>
        <dbReference type="ARBA" id="ARBA00022475"/>
    </source>
</evidence>
<comment type="similarity">
    <text evidence="2">Belongs to the VirD4/TraG family.</text>
</comment>
<dbReference type="InterPro" id="IPR051539">
    <property type="entry name" value="T4SS-coupling_protein"/>
</dbReference>
<feature type="transmembrane region" description="Helical" evidence="8">
    <location>
        <begin position="14"/>
        <end position="39"/>
    </location>
</feature>
<name>N9TRL7_9BACT</name>
<feature type="compositionally biased region" description="Polar residues" evidence="7">
    <location>
        <begin position="535"/>
        <end position="548"/>
    </location>
</feature>
<dbReference type="CDD" id="cd01127">
    <property type="entry name" value="TrwB_TraG_TraD_VirD4"/>
    <property type="match status" value="1"/>
</dbReference>
<evidence type="ECO:0000256" key="6">
    <source>
        <dbReference type="ARBA" id="ARBA00023136"/>
    </source>
</evidence>
<evidence type="ECO:0000256" key="8">
    <source>
        <dbReference type="SAM" id="Phobius"/>
    </source>
</evidence>
<feature type="region of interest" description="Disordered" evidence="7">
    <location>
        <begin position="528"/>
        <end position="548"/>
    </location>
</feature>
<dbReference type="Pfam" id="PF02534">
    <property type="entry name" value="T4SS-DNA_transf"/>
    <property type="match status" value="1"/>
</dbReference>
<keyword evidence="5 8" id="KW-1133">Transmembrane helix</keyword>
<dbReference type="InterPro" id="IPR027417">
    <property type="entry name" value="P-loop_NTPase"/>
</dbReference>
<dbReference type="eggNOG" id="COG3505">
    <property type="taxonomic scope" value="Bacteria"/>
</dbReference>
<comment type="caution">
    <text evidence="9">The sequence shown here is derived from an EMBL/GenBank/DDBJ whole genome shotgun (WGS) entry which is preliminary data.</text>
</comment>
<dbReference type="InterPro" id="IPR003688">
    <property type="entry name" value="TraG/VirD4"/>
</dbReference>
<dbReference type="PATRIC" id="fig|1188233.3.peg.286"/>
<evidence type="ECO:0000256" key="7">
    <source>
        <dbReference type="SAM" id="MobiDB-lite"/>
    </source>
</evidence>
<dbReference type="SUPFAM" id="SSF52540">
    <property type="entry name" value="P-loop containing nucleoside triphosphate hydrolases"/>
    <property type="match status" value="1"/>
</dbReference>
<dbReference type="EMBL" id="AORI01000009">
    <property type="protein sequence ID" value="ENY68809.1"/>
    <property type="molecule type" value="Genomic_DNA"/>
</dbReference>
<proteinExistence type="inferred from homology"/>
<keyword evidence="4 8" id="KW-0812">Transmembrane</keyword>
<dbReference type="GO" id="GO:0005886">
    <property type="term" value="C:plasma membrane"/>
    <property type="evidence" value="ECO:0007669"/>
    <property type="project" value="UniProtKB-SubCell"/>
</dbReference>
<evidence type="ECO:0000256" key="2">
    <source>
        <dbReference type="ARBA" id="ARBA00008806"/>
    </source>
</evidence>
<dbReference type="AlphaFoldDB" id="N9TRL7"/>
<accession>N9TRL7</accession>
<organism evidence="9 10">
    <name type="scientific">Metamycoplasma auris 15026</name>
    <dbReference type="NCBI Taxonomy" id="1188233"/>
    <lineage>
        <taxon>Bacteria</taxon>
        <taxon>Bacillati</taxon>
        <taxon>Mycoplasmatota</taxon>
        <taxon>Mycoplasmoidales</taxon>
        <taxon>Metamycoplasmataceae</taxon>
        <taxon>Metamycoplasma</taxon>
    </lineage>
</organism>
<protein>
    <submittedName>
        <fullName evidence="9">Uncharacterized protein</fullName>
    </submittedName>
</protein>
<feature type="transmembrane region" description="Helical" evidence="8">
    <location>
        <begin position="74"/>
        <end position="96"/>
    </location>
</feature>
<dbReference type="PANTHER" id="PTHR37937">
    <property type="entry name" value="CONJUGATIVE TRANSFER: DNA TRANSPORT"/>
    <property type="match status" value="1"/>
</dbReference>
<dbReference type="PANTHER" id="PTHR37937:SF1">
    <property type="entry name" value="CONJUGATIVE TRANSFER: DNA TRANSPORT"/>
    <property type="match status" value="1"/>
</dbReference>
<evidence type="ECO:0000256" key="5">
    <source>
        <dbReference type="ARBA" id="ARBA00022989"/>
    </source>
</evidence>
<sequence length="676" mass="78828">MNKKQYAHTKTQKFLIYTFIFLVWPSLCILFLPIIMYFIQTKSAEIFGYWIKGSRNFFSDVYIFWKSNSTYRNYSFLILFAGIPTFWLLFSYKVLYNRIIYKIKNKNNPEFSSNWTYNQFTKDGSWKVLRKNFKAGKANFILGKIDKPFWKNPYIVNNTDAHGIVIGIAGSKKTEKIVIPGIDYNANLDKNEKPCMVISDPKKQILARTGNIFKQNGYEIKVIDFIDIKNSLYWNPLQQIWDEVHSTPKEELTANNYNKAFEKIIEIIDTLPWPSEKDTIWVTQAKASITAIIKFMLLYSLEDNEFTLDFFTFKNVAAYTSLQLFTKGKWIEITKKFKEKNKYWLDFQKEQEALITIVPQTLSGMLANASNVLITFSQNPIASKITSKTTLNIREIVRDDKPYVIFLCFPDHKQVFNFLISMLVTQIYRDAIDYANSLPKQRLPRMLQFYLEEFNSLKIPDIADWMSISRSRNILFLLIVQSFEQLKKYDEKGKDAEAIKSQARLTIMLETNSDETLKSLSNTLGDKEVKKESISKQSDSNKQTISTSESKEAVMSVAQLKYKDKDMTIISSGGSKPIALKLLPAYKYLKIDAYTHLLETNSEETLVDWDFNEMKKINLGISTQKDKGAVSNKDTYWQENNNEEIIRQKLSFVDFRKFKTYSCFNTISKLESDEDE</sequence>
<evidence type="ECO:0000256" key="1">
    <source>
        <dbReference type="ARBA" id="ARBA00004651"/>
    </source>
</evidence>
<keyword evidence="6 8" id="KW-0472">Membrane</keyword>
<dbReference type="STRING" id="1188233.MAU_2940"/>
<comment type="subcellular location">
    <subcellularLocation>
        <location evidence="1">Cell membrane</location>
        <topology evidence="1">Multi-pass membrane protein</topology>
    </subcellularLocation>
</comment>
<dbReference type="Gene3D" id="3.40.50.300">
    <property type="entry name" value="P-loop containing nucleotide triphosphate hydrolases"/>
    <property type="match status" value="1"/>
</dbReference>
<keyword evidence="3" id="KW-1003">Cell membrane</keyword>